<reference evidence="1 2" key="1">
    <citation type="journal article" date="2018" name="New Phytol.">
        <title>Phylogenomics of Endogonaceae and evolution of mycorrhizas within Mucoromycota.</title>
        <authorList>
            <person name="Chang Y."/>
            <person name="Desiro A."/>
            <person name="Na H."/>
            <person name="Sandor L."/>
            <person name="Lipzen A."/>
            <person name="Clum A."/>
            <person name="Barry K."/>
            <person name="Grigoriev I.V."/>
            <person name="Martin F.M."/>
            <person name="Stajich J.E."/>
            <person name="Smith M.E."/>
            <person name="Bonito G."/>
            <person name="Spatafora J.W."/>
        </authorList>
    </citation>
    <scope>NUCLEOTIDE SEQUENCE [LARGE SCALE GENOMIC DNA]</scope>
    <source>
        <strain evidence="1 2">AD002</strain>
    </source>
</reference>
<proteinExistence type="predicted"/>
<dbReference type="Proteomes" id="UP000274822">
    <property type="component" value="Unassembled WGS sequence"/>
</dbReference>
<organism evidence="1 2">
    <name type="scientific">Jimgerdemannia flammicorona</name>
    <dbReference type="NCBI Taxonomy" id="994334"/>
    <lineage>
        <taxon>Eukaryota</taxon>
        <taxon>Fungi</taxon>
        <taxon>Fungi incertae sedis</taxon>
        <taxon>Mucoromycota</taxon>
        <taxon>Mucoromycotina</taxon>
        <taxon>Endogonomycetes</taxon>
        <taxon>Endogonales</taxon>
        <taxon>Endogonaceae</taxon>
        <taxon>Jimgerdemannia</taxon>
    </lineage>
</organism>
<accession>A0A433QPQ4</accession>
<dbReference type="AlphaFoldDB" id="A0A433QPQ4"/>
<name>A0A433QPQ4_9FUNG</name>
<keyword evidence="2" id="KW-1185">Reference proteome</keyword>
<evidence type="ECO:0000313" key="2">
    <source>
        <dbReference type="Proteomes" id="UP000274822"/>
    </source>
</evidence>
<evidence type="ECO:0000313" key="1">
    <source>
        <dbReference type="EMBL" id="RUS31773.1"/>
    </source>
</evidence>
<sequence>MCETIEQANATLFLASDESSYITGTDFKWMVAYLELIVVLKPLFYIVHCNFVNNSLPYVCLYVFVQTPEGELIGTVPQRFQSA</sequence>
<dbReference type="EMBL" id="RBNJ01002616">
    <property type="protein sequence ID" value="RUS31773.1"/>
    <property type="molecule type" value="Genomic_DNA"/>
</dbReference>
<protein>
    <submittedName>
        <fullName evidence="1">Uncharacterized protein</fullName>
    </submittedName>
</protein>
<gene>
    <name evidence="1" type="ORF">BC938DRAFT_477105</name>
</gene>
<comment type="caution">
    <text evidence="1">The sequence shown here is derived from an EMBL/GenBank/DDBJ whole genome shotgun (WGS) entry which is preliminary data.</text>
</comment>